<comment type="similarity">
    <text evidence="2 8">Belongs to the class-D beta-lactamase family.</text>
</comment>
<dbReference type="GO" id="GO:0071555">
    <property type="term" value="P:cell wall organization"/>
    <property type="evidence" value="ECO:0007669"/>
    <property type="project" value="TreeGrafter"/>
</dbReference>
<comment type="catalytic activity">
    <reaction evidence="1 8">
        <text>a beta-lactam + H2O = a substituted beta-amino acid</text>
        <dbReference type="Rhea" id="RHEA:20401"/>
        <dbReference type="ChEBI" id="CHEBI:15377"/>
        <dbReference type="ChEBI" id="CHEBI:35627"/>
        <dbReference type="ChEBI" id="CHEBI:140347"/>
        <dbReference type="EC" id="3.5.2.6"/>
    </reaction>
</comment>
<evidence type="ECO:0000256" key="7">
    <source>
        <dbReference type="PIRSR" id="PIRSR602137-50"/>
    </source>
</evidence>
<dbReference type="Pfam" id="PF00905">
    <property type="entry name" value="Transpeptidase"/>
    <property type="match status" value="1"/>
</dbReference>
<dbReference type="PANTHER" id="PTHR30627:SF6">
    <property type="entry name" value="BETA-LACTAMASE YBXI-RELATED"/>
    <property type="match status" value="1"/>
</dbReference>
<dbReference type="InterPro" id="IPR002137">
    <property type="entry name" value="Beta-lactam_class-D_AS"/>
</dbReference>
<dbReference type="KEGG" id="fil:BN1229_v1_3224"/>
<accession>A0A0D6JH63</accession>
<reference evidence="12" key="1">
    <citation type="submission" date="2015-02" db="EMBL/GenBank/DDBJ databases">
        <authorList>
            <person name="Chooi Y.-H."/>
        </authorList>
    </citation>
    <scope>NUCLEOTIDE SEQUENCE [LARGE SCALE GENOMIC DNA]</scope>
    <source>
        <strain evidence="12">strain Y</strain>
    </source>
</reference>
<dbReference type="PROSITE" id="PS00337">
    <property type="entry name" value="BETA_LACTAMASE_D"/>
    <property type="match status" value="1"/>
</dbReference>
<dbReference type="SUPFAM" id="SSF56601">
    <property type="entry name" value="beta-lactamase/transpeptidase-like"/>
    <property type="match status" value="1"/>
</dbReference>
<feature type="domain" description="Penicillin-binding protein transpeptidase" evidence="10">
    <location>
        <begin position="69"/>
        <end position="268"/>
    </location>
</feature>
<dbReference type="EC" id="3.5.2.6" evidence="3 8"/>
<dbReference type="GO" id="GO:0017001">
    <property type="term" value="P:antibiotic catabolic process"/>
    <property type="evidence" value="ECO:0007669"/>
    <property type="project" value="InterPro"/>
</dbReference>
<dbReference type="Gene3D" id="3.40.710.10">
    <property type="entry name" value="DD-peptidase/beta-lactamase superfamily"/>
    <property type="match status" value="1"/>
</dbReference>
<dbReference type="Proteomes" id="UP000033187">
    <property type="component" value="Chromosome 1"/>
</dbReference>
<keyword evidence="5 8" id="KW-0378">Hydrolase</keyword>
<dbReference type="GO" id="GO:0008800">
    <property type="term" value="F:beta-lactamase activity"/>
    <property type="evidence" value="ECO:0007669"/>
    <property type="project" value="UniProtKB-UniRule"/>
</dbReference>
<dbReference type="GO" id="GO:0005886">
    <property type="term" value="C:plasma membrane"/>
    <property type="evidence" value="ECO:0007669"/>
    <property type="project" value="TreeGrafter"/>
</dbReference>
<dbReference type="GO" id="GO:0008658">
    <property type="term" value="F:penicillin binding"/>
    <property type="evidence" value="ECO:0007669"/>
    <property type="project" value="InterPro"/>
</dbReference>
<feature type="active site" description="Acyl-ester intermediate" evidence="7">
    <location>
        <position position="80"/>
    </location>
</feature>
<evidence type="ECO:0000256" key="8">
    <source>
        <dbReference type="RuleBase" id="RU361140"/>
    </source>
</evidence>
<keyword evidence="4 9" id="KW-0732">Signal</keyword>
<evidence type="ECO:0000256" key="5">
    <source>
        <dbReference type="ARBA" id="ARBA00022801"/>
    </source>
</evidence>
<evidence type="ECO:0000256" key="6">
    <source>
        <dbReference type="ARBA" id="ARBA00023251"/>
    </source>
</evidence>
<evidence type="ECO:0000259" key="10">
    <source>
        <dbReference type="Pfam" id="PF00905"/>
    </source>
</evidence>
<dbReference type="AlphaFoldDB" id="A0A0D6JH63"/>
<dbReference type="NCBIfam" id="NF012161">
    <property type="entry name" value="bla_class_D_main"/>
    <property type="match status" value="1"/>
</dbReference>
<evidence type="ECO:0000313" key="12">
    <source>
        <dbReference type="Proteomes" id="UP000033187"/>
    </source>
</evidence>
<dbReference type="GO" id="GO:0046677">
    <property type="term" value="P:response to antibiotic"/>
    <property type="evidence" value="ECO:0007669"/>
    <property type="project" value="UniProtKB-UniRule"/>
</dbReference>
<gene>
    <name evidence="11" type="primary">bla</name>
    <name evidence="11" type="ORF">YBN1229_v1_2699</name>
</gene>
<protein>
    <recommendedName>
        <fullName evidence="3 8">Beta-lactamase</fullName>
        <ecNumber evidence="3 8">3.5.2.6</ecNumber>
    </recommendedName>
</protein>
<feature type="chain" id="PRO_5002306205" description="Beta-lactamase" evidence="9">
    <location>
        <begin position="33"/>
        <end position="274"/>
    </location>
</feature>
<feature type="modified residue" description="N6-carboxylysine" evidence="7">
    <location>
        <position position="83"/>
    </location>
</feature>
<dbReference type="InterPro" id="IPR001460">
    <property type="entry name" value="PCN-bd_Tpept"/>
</dbReference>
<sequence length="274" mass="30888">MIPSGTRQLVRQRLLSTLAFLCLACLGTPTSATERNVRDDLTAIFKEHGTTGTFVLYDVSADRMTLVNAERAQTRFVPASTFKIANSLIALETGVVKDENEVIPYGGKPQPFKQWERDMPIREAIVVSNVPVYQELARRIGLERYNQWLRRIGYGNGDPGSEVDRFWLDGPLKISAVEQAQFLARLVQRELDTSERAQKTVHDILRLKNGDGPALYGKTGWLFSRTPQLGWWVGWVERDNGIFTFALNMDILEKDDVKKRVPIGKALLAKLGVI</sequence>
<dbReference type="InterPro" id="IPR012338">
    <property type="entry name" value="Beta-lactam/transpept-like"/>
</dbReference>
<dbReference type="InterPro" id="IPR050515">
    <property type="entry name" value="Beta-lactam/transpept"/>
</dbReference>
<proteinExistence type="inferred from homology"/>
<keyword evidence="6 8" id="KW-0046">Antibiotic resistance</keyword>
<dbReference type="PANTHER" id="PTHR30627">
    <property type="entry name" value="PEPTIDOGLYCAN D,D-TRANSPEPTIDASE"/>
    <property type="match status" value="1"/>
</dbReference>
<name>A0A0D6JH63_9HYPH</name>
<feature type="signal peptide" evidence="9">
    <location>
        <begin position="1"/>
        <end position="32"/>
    </location>
</feature>
<evidence type="ECO:0000256" key="2">
    <source>
        <dbReference type="ARBA" id="ARBA00007898"/>
    </source>
</evidence>
<evidence type="ECO:0000256" key="4">
    <source>
        <dbReference type="ARBA" id="ARBA00022729"/>
    </source>
</evidence>
<evidence type="ECO:0000256" key="1">
    <source>
        <dbReference type="ARBA" id="ARBA00001526"/>
    </source>
</evidence>
<evidence type="ECO:0000256" key="3">
    <source>
        <dbReference type="ARBA" id="ARBA00012865"/>
    </source>
</evidence>
<evidence type="ECO:0000256" key="9">
    <source>
        <dbReference type="SAM" id="SignalP"/>
    </source>
</evidence>
<evidence type="ECO:0000313" key="11">
    <source>
        <dbReference type="EMBL" id="CPR20638.1"/>
    </source>
</evidence>
<dbReference type="OrthoDB" id="9762883at2"/>
<keyword evidence="12" id="KW-1185">Reference proteome</keyword>
<dbReference type="EMBL" id="LN829119">
    <property type="protein sequence ID" value="CPR20638.1"/>
    <property type="molecule type" value="Genomic_DNA"/>
</dbReference>
<dbReference type="KEGG" id="fiy:BN1229_v1_2699"/>
<organism evidence="11 12">
    <name type="scientific">Candidatus Filomicrobium marinum</name>
    <dbReference type="NCBI Taxonomy" id="1608628"/>
    <lineage>
        <taxon>Bacteria</taxon>
        <taxon>Pseudomonadati</taxon>
        <taxon>Pseudomonadota</taxon>
        <taxon>Alphaproteobacteria</taxon>
        <taxon>Hyphomicrobiales</taxon>
        <taxon>Hyphomicrobiaceae</taxon>
        <taxon>Filomicrobium</taxon>
    </lineage>
</organism>